<dbReference type="EMBL" id="LR031874">
    <property type="protein sequence ID" value="VDD21599.1"/>
    <property type="molecule type" value="Genomic_DNA"/>
</dbReference>
<gene>
    <name evidence="1" type="ORF">BOLC2T07863H</name>
</gene>
<organism evidence="1">
    <name type="scientific">Brassica oleracea</name>
    <name type="common">Wild cabbage</name>
    <dbReference type="NCBI Taxonomy" id="3712"/>
    <lineage>
        <taxon>Eukaryota</taxon>
        <taxon>Viridiplantae</taxon>
        <taxon>Streptophyta</taxon>
        <taxon>Embryophyta</taxon>
        <taxon>Tracheophyta</taxon>
        <taxon>Spermatophyta</taxon>
        <taxon>Magnoliopsida</taxon>
        <taxon>eudicotyledons</taxon>
        <taxon>Gunneridae</taxon>
        <taxon>Pentapetalae</taxon>
        <taxon>rosids</taxon>
        <taxon>malvids</taxon>
        <taxon>Brassicales</taxon>
        <taxon>Brassicaceae</taxon>
        <taxon>Brassiceae</taxon>
        <taxon>Brassica</taxon>
    </lineage>
</organism>
<dbReference type="AlphaFoldDB" id="A0A3P6DR29"/>
<protein>
    <submittedName>
        <fullName evidence="1">Uncharacterized protein</fullName>
    </submittedName>
</protein>
<reference evidence="1" key="1">
    <citation type="submission" date="2018-11" db="EMBL/GenBank/DDBJ databases">
        <authorList>
            <consortium name="Genoscope - CEA"/>
            <person name="William W."/>
        </authorList>
    </citation>
    <scope>NUCLEOTIDE SEQUENCE</scope>
</reference>
<accession>A0A3P6DR29</accession>
<sequence length="82" mass="9498">MSSKERRRPYRSKTACFPKRSRKGKRFFGHNKSNGTSKTMATICLLLLPRSSIKSSIHTCSLISHLLFSIWVACIKKKIQWQ</sequence>
<evidence type="ECO:0000313" key="1">
    <source>
        <dbReference type="EMBL" id="VDD21599.1"/>
    </source>
</evidence>
<name>A0A3P6DR29_BRAOL</name>
<proteinExistence type="predicted"/>